<organism evidence="1 2">
    <name type="scientific">Bacillus subtilis</name>
    <dbReference type="NCBI Taxonomy" id="1423"/>
    <lineage>
        <taxon>Bacteria</taxon>
        <taxon>Bacillati</taxon>
        <taxon>Bacillota</taxon>
        <taxon>Bacilli</taxon>
        <taxon>Bacillales</taxon>
        <taxon>Bacillaceae</taxon>
        <taxon>Bacillus</taxon>
    </lineage>
</organism>
<accession>A0AC62A020</accession>
<proteinExistence type="predicted"/>
<dbReference type="Proteomes" id="UP001217185">
    <property type="component" value="Chromosome"/>
</dbReference>
<sequence length="114" mass="13006">MNHTDNPIISAVISKLNAQQEKGLAKYGAVQVNACAAGCSMRRKKRLIMQSIWKQLSKRSKRLTTIKLLNKLSKDSMKWRLRVKTSNAYILPGIIAGGIMQCHILKKFLYRLNY</sequence>
<protein>
    <submittedName>
        <fullName evidence="1">Uncharacterized protein</fullName>
    </submittedName>
</protein>
<reference evidence="1" key="1">
    <citation type="submission" date="2025-02" db="EMBL/GenBank/DDBJ databases">
        <title>Complete genome sequences of 52 Bacillus and Priestia strains isolated from West-African fermentations and 26 reference strains from the DSMZ collection.</title>
        <authorList>
            <person name="Wiedenbein E.S."/>
            <person name="Canoy T.S."/>
            <person name="Hui Y."/>
            <person name="Parkouda C."/>
            <person name="Dawende C."/>
            <person name="Ametefe E."/>
            <person name="Jespersen L."/>
            <person name="Nielsen D.S."/>
        </authorList>
    </citation>
    <scope>NUCLEOTIDE SEQUENCE</scope>
    <source>
        <strain evidence="1">PRO122</strain>
    </source>
</reference>
<evidence type="ECO:0000313" key="1">
    <source>
        <dbReference type="EMBL" id="XRL90008.1"/>
    </source>
</evidence>
<name>A0AC62A020_BACIU</name>
<gene>
    <name evidence="1" type="ORF">P5658_26660</name>
</gene>
<dbReference type="EMBL" id="CP121756">
    <property type="protein sequence ID" value="XRL90008.1"/>
    <property type="molecule type" value="Genomic_DNA"/>
</dbReference>
<evidence type="ECO:0000313" key="2">
    <source>
        <dbReference type="Proteomes" id="UP001217185"/>
    </source>
</evidence>